<protein>
    <submittedName>
        <fullName evidence="1">TIGR03087 family PEP-CTERM/XrtA system glycosyltransferase</fullName>
    </submittedName>
</protein>
<dbReference type="EMBL" id="BAAADD010000004">
    <property type="protein sequence ID" value="GAA0570195.1"/>
    <property type="molecule type" value="Genomic_DNA"/>
</dbReference>
<organism evidence="1 2">
    <name type="scientific">Rhizomicrobium electricum</name>
    <dbReference type="NCBI Taxonomy" id="480070"/>
    <lineage>
        <taxon>Bacteria</taxon>
        <taxon>Pseudomonadati</taxon>
        <taxon>Pseudomonadota</taxon>
        <taxon>Alphaproteobacteria</taxon>
        <taxon>Micropepsales</taxon>
        <taxon>Micropepsaceae</taxon>
        <taxon>Rhizomicrobium</taxon>
    </lineage>
</organism>
<comment type="caution">
    <text evidence="1">The sequence shown here is derived from an EMBL/GenBank/DDBJ whole genome shotgun (WGS) entry which is preliminary data.</text>
</comment>
<dbReference type="PANTHER" id="PTHR12526:SF600">
    <property type="entry name" value="GLYCOSYL TRANSFERASE GROUP 1"/>
    <property type="match status" value="1"/>
</dbReference>
<evidence type="ECO:0000313" key="2">
    <source>
        <dbReference type="Proteomes" id="UP001499951"/>
    </source>
</evidence>
<accession>A0ABN1ENH9</accession>
<reference evidence="1 2" key="1">
    <citation type="journal article" date="2019" name="Int. J. Syst. Evol. Microbiol.">
        <title>The Global Catalogue of Microorganisms (GCM) 10K type strain sequencing project: providing services to taxonomists for standard genome sequencing and annotation.</title>
        <authorList>
            <consortium name="The Broad Institute Genomics Platform"/>
            <consortium name="The Broad Institute Genome Sequencing Center for Infectious Disease"/>
            <person name="Wu L."/>
            <person name="Ma J."/>
        </authorList>
    </citation>
    <scope>NUCLEOTIDE SEQUENCE [LARGE SCALE GENOMIC DNA]</scope>
    <source>
        <strain evidence="1 2">JCM 15089</strain>
    </source>
</reference>
<sequence length="415" mass="45197">MNVLFLCHRIPYPPDKGEKIRAFHILKHLAARHTVHLAAFVDDAADLAHIEALRKYVKGEMLLVPLSRVVTRARMALALLAGTPLTTSYFASAKLDRWIGEVLKRRAIDRVVLFSSAMAPFLLKRRDFDPAKVVLDMVDVDSDKWRQYAGTAGVPMKWVYAREAKTLLDLERRAATAFGATLLVSPFEARTFADLAPDAHGRIHSVANGVDLTPAPPSASPYAADEIPLAMVGTMDYWPNVEGAIWFADEVLPRVRKVLPRAHFYIVGAKPAPALQKPRDGVTVTGRVAEVAPYVAHAAAVVAPLRLARGVQNKVLEGLAHQRPVVATVAATRGLDVVPGRDLWVVDDPQAFADAVIAAATGPDRDRVAANGRALVEREYGWDITLGVLDRILDGVPPAVRKAAVWSEALVGETE</sequence>
<dbReference type="Gene3D" id="3.40.50.2000">
    <property type="entry name" value="Glycogen Phosphorylase B"/>
    <property type="match status" value="1"/>
</dbReference>
<dbReference type="NCBIfam" id="TIGR03087">
    <property type="entry name" value="stp1"/>
    <property type="match status" value="1"/>
</dbReference>
<keyword evidence="2" id="KW-1185">Reference proteome</keyword>
<dbReference type="SUPFAM" id="SSF53756">
    <property type="entry name" value="UDP-Glycosyltransferase/glycogen phosphorylase"/>
    <property type="match status" value="1"/>
</dbReference>
<dbReference type="Pfam" id="PF13692">
    <property type="entry name" value="Glyco_trans_1_4"/>
    <property type="match status" value="1"/>
</dbReference>
<evidence type="ECO:0000313" key="1">
    <source>
        <dbReference type="EMBL" id="GAA0570195.1"/>
    </source>
</evidence>
<gene>
    <name evidence="1" type="ORF">GCM10008942_18760</name>
</gene>
<proteinExistence type="predicted"/>
<name>A0ABN1ENH9_9PROT</name>
<dbReference type="PANTHER" id="PTHR12526">
    <property type="entry name" value="GLYCOSYLTRANSFERASE"/>
    <property type="match status" value="1"/>
</dbReference>
<dbReference type="RefSeq" id="WP_166929418.1">
    <property type="nucleotide sequence ID" value="NZ_BAAADD010000004.1"/>
</dbReference>
<dbReference type="InterPro" id="IPR017521">
    <property type="entry name" value="Sugar_tfrase_PEP-CTERM_Stp1"/>
</dbReference>
<dbReference type="Proteomes" id="UP001499951">
    <property type="component" value="Unassembled WGS sequence"/>
</dbReference>